<dbReference type="InParanoid" id="A0A330L8A6"/>
<evidence type="ECO:0000256" key="1">
    <source>
        <dbReference type="SAM" id="Coils"/>
    </source>
</evidence>
<organism evidence="3 4">
    <name type="scientific">Nitrospira lenta</name>
    <dbReference type="NCBI Taxonomy" id="1436998"/>
    <lineage>
        <taxon>Bacteria</taxon>
        <taxon>Pseudomonadati</taxon>
        <taxon>Nitrospirota</taxon>
        <taxon>Nitrospiria</taxon>
        <taxon>Nitrospirales</taxon>
        <taxon>Nitrospiraceae</taxon>
        <taxon>Nitrospira</taxon>
    </lineage>
</organism>
<keyword evidence="4" id="KW-1185">Reference proteome</keyword>
<dbReference type="CDD" id="cd22249">
    <property type="entry name" value="UDM1_RNF168_RNF169-like"/>
    <property type="match status" value="1"/>
</dbReference>
<protein>
    <recommendedName>
        <fullName evidence="5">Lipoprotein</fullName>
    </recommendedName>
</protein>
<gene>
    <name evidence="3" type="ORF">NITLEN_30257</name>
</gene>
<feature type="region of interest" description="Disordered" evidence="2">
    <location>
        <begin position="294"/>
        <end position="326"/>
    </location>
</feature>
<accession>A0A330L8A6</accession>
<dbReference type="Proteomes" id="UP000248168">
    <property type="component" value="Unassembled WGS sequence"/>
</dbReference>
<dbReference type="PROSITE" id="PS51257">
    <property type="entry name" value="PROKAR_LIPOPROTEIN"/>
    <property type="match status" value="1"/>
</dbReference>
<feature type="coiled-coil region" evidence="1">
    <location>
        <begin position="256"/>
        <end position="286"/>
    </location>
</feature>
<dbReference type="AlphaFoldDB" id="A0A330L8A6"/>
<sequence length="326" mass="34237">MHPLRNKPTHYTTTGLLLGAVLLSGCSIISGSQSMHQSAKGSVYLEEVSEWSFEANHPTIIDQNTMLKIVKGVVTEEAVSASTRMPASGSKPMRVFSDGDAEFLAPLLAQGLSRAKPEQIVGFRVSSSAGSGAAPTAGTLYVQHGAAYFTLSSPKGMKAAGFMPRSAAHIESAPSFAANGAAGAMSMVIDYAALARASMPAAMPVAAAAPAPGAQSAFSAPVKVTARQDAPASTSAVAISEMAASADKPTSDLTTEDILNRNLEELRQAKEAAALKESELKILRKETEWMKKELRERTAERDAIRAKNVASKTAPKKKPAELQPTR</sequence>
<evidence type="ECO:0008006" key="5">
    <source>
        <dbReference type="Google" id="ProtNLM"/>
    </source>
</evidence>
<dbReference type="EMBL" id="OUNR01000016">
    <property type="protein sequence ID" value="SPP65343.1"/>
    <property type="molecule type" value="Genomic_DNA"/>
</dbReference>
<reference evidence="4" key="1">
    <citation type="submission" date="2018-04" db="EMBL/GenBank/DDBJ databases">
        <authorList>
            <person name="Lucker S."/>
            <person name="Sakoula D."/>
        </authorList>
    </citation>
    <scope>NUCLEOTIDE SEQUENCE [LARGE SCALE GENOMIC DNA]</scope>
</reference>
<dbReference type="OrthoDB" id="9795835at2"/>
<name>A0A330L8A6_9BACT</name>
<feature type="compositionally biased region" description="Basic and acidic residues" evidence="2">
    <location>
        <begin position="294"/>
        <end position="305"/>
    </location>
</feature>
<keyword evidence="1" id="KW-0175">Coiled coil</keyword>
<dbReference type="RefSeq" id="WP_121989642.1">
    <property type="nucleotide sequence ID" value="NZ_OUNR01000016.1"/>
</dbReference>
<evidence type="ECO:0000313" key="4">
    <source>
        <dbReference type="Proteomes" id="UP000248168"/>
    </source>
</evidence>
<proteinExistence type="predicted"/>
<evidence type="ECO:0000256" key="2">
    <source>
        <dbReference type="SAM" id="MobiDB-lite"/>
    </source>
</evidence>
<evidence type="ECO:0000313" key="3">
    <source>
        <dbReference type="EMBL" id="SPP65343.1"/>
    </source>
</evidence>